<dbReference type="Proteomes" id="UP001054945">
    <property type="component" value="Unassembled WGS sequence"/>
</dbReference>
<reference evidence="1 2" key="1">
    <citation type="submission" date="2021-06" db="EMBL/GenBank/DDBJ databases">
        <title>Caerostris extrusa draft genome.</title>
        <authorList>
            <person name="Kono N."/>
            <person name="Arakawa K."/>
        </authorList>
    </citation>
    <scope>NUCLEOTIDE SEQUENCE [LARGE SCALE GENOMIC DNA]</scope>
</reference>
<sequence length="136" mass="15427">MSNIHVFHLYRGSDFVELRLDLVLGTTLISASTLKKYLPLDFGGSCCRDEKASKTAQKLSFLRYSTFKKESLKDDTEKPFDCLLRSLTDIQVQHHANFEACNAKKGIQKRKGVKRKNTDSISIFLAQNLTKNLKVA</sequence>
<accession>A0AAV4NBY6</accession>
<evidence type="ECO:0000313" key="1">
    <source>
        <dbReference type="EMBL" id="GIX82232.1"/>
    </source>
</evidence>
<name>A0AAV4NBY6_CAEEX</name>
<proteinExistence type="predicted"/>
<dbReference type="EMBL" id="BPLR01020760">
    <property type="protein sequence ID" value="GIX82232.1"/>
    <property type="molecule type" value="Genomic_DNA"/>
</dbReference>
<dbReference type="AlphaFoldDB" id="A0AAV4NBY6"/>
<keyword evidence="2" id="KW-1185">Reference proteome</keyword>
<evidence type="ECO:0000313" key="2">
    <source>
        <dbReference type="Proteomes" id="UP001054945"/>
    </source>
</evidence>
<protein>
    <submittedName>
        <fullName evidence="1">Uncharacterized protein</fullName>
    </submittedName>
</protein>
<organism evidence="1 2">
    <name type="scientific">Caerostris extrusa</name>
    <name type="common">Bark spider</name>
    <name type="synonym">Caerostris bankana</name>
    <dbReference type="NCBI Taxonomy" id="172846"/>
    <lineage>
        <taxon>Eukaryota</taxon>
        <taxon>Metazoa</taxon>
        <taxon>Ecdysozoa</taxon>
        <taxon>Arthropoda</taxon>
        <taxon>Chelicerata</taxon>
        <taxon>Arachnida</taxon>
        <taxon>Araneae</taxon>
        <taxon>Araneomorphae</taxon>
        <taxon>Entelegynae</taxon>
        <taxon>Araneoidea</taxon>
        <taxon>Araneidae</taxon>
        <taxon>Caerostris</taxon>
    </lineage>
</organism>
<gene>
    <name evidence="1" type="ORF">CEXT_681731</name>
</gene>
<comment type="caution">
    <text evidence="1">The sequence shown here is derived from an EMBL/GenBank/DDBJ whole genome shotgun (WGS) entry which is preliminary data.</text>
</comment>